<proteinExistence type="inferred from homology"/>
<organism evidence="8 9">
    <name type="scientific">Desulfopila aestuarii DSM 18488</name>
    <dbReference type="NCBI Taxonomy" id="1121416"/>
    <lineage>
        <taxon>Bacteria</taxon>
        <taxon>Pseudomonadati</taxon>
        <taxon>Thermodesulfobacteriota</taxon>
        <taxon>Desulfobulbia</taxon>
        <taxon>Desulfobulbales</taxon>
        <taxon>Desulfocapsaceae</taxon>
        <taxon>Desulfopila</taxon>
    </lineage>
</organism>
<sequence length="139" mass="15176">MSLSSISATLPSSVKFGAVGALGTLLNLAIMALLIEKTATPTGYASFMATEVSIIHNFFINNCWTFGSRQLQSSLLNRFVRFHLIALFSLVVNVSITLALVRLGIWYLPAQALGILGAWIINYTTSNQLVFHDTTRPNV</sequence>
<feature type="domain" description="GtrA/DPMS transmembrane" evidence="7">
    <location>
        <begin position="15"/>
        <end position="131"/>
    </location>
</feature>
<evidence type="ECO:0000256" key="1">
    <source>
        <dbReference type="ARBA" id="ARBA00004141"/>
    </source>
</evidence>
<dbReference type="PANTHER" id="PTHR38459:SF1">
    <property type="entry name" value="PROPHAGE BACTOPRENOL-LINKED GLUCOSE TRANSLOCASE HOMOLOG"/>
    <property type="match status" value="1"/>
</dbReference>
<reference evidence="8 9" key="1">
    <citation type="submission" date="2016-12" db="EMBL/GenBank/DDBJ databases">
        <authorList>
            <person name="Song W.-J."/>
            <person name="Kurnit D.M."/>
        </authorList>
    </citation>
    <scope>NUCLEOTIDE SEQUENCE [LARGE SCALE GENOMIC DNA]</scope>
    <source>
        <strain evidence="8 9">DSM 18488</strain>
    </source>
</reference>
<dbReference type="InterPro" id="IPR007267">
    <property type="entry name" value="GtrA_DPMS_TM"/>
</dbReference>
<dbReference type="OrthoDB" id="9811884at2"/>
<keyword evidence="4 6" id="KW-1133">Transmembrane helix</keyword>
<feature type="transmembrane region" description="Helical" evidence="6">
    <location>
        <begin position="80"/>
        <end position="101"/>
    </location>
</feature>
<evidence type="ECO:0000256" key="4">
    <source>
        <dbReference type="ARBA" id="ARBA00022989"/>
    </source>
</evidence>
<evidence type="ECO:0000313" key="9">
    <source>
        <dbReference type="Proteomes" id="UP000184603"/>
    </source>
</evidence>
<dbReference type="AlphaFoldDB" id="A0A1M7YL00"/>
<evidence type="ECO:0000313" key="8">
    <source>
        <dbReference type="EMBL" id="SHO53262.1"/>
    </source>
</evidence>
<evidence type="ECO:0000259" key="7">
    <source>
        <dbReference type="Pfam" id="PF04138"/>
    </source>
</evidence>
<protein>
    <submittedName>
        <fullName evidence="8">Putative flippase GtrA (Transmembrane translocase of bactoprenol-linked glucose)</fullName>
    </submittedName>
</protein>
<dbReference type="Pfam" id="PF04138">
    <property type="entry name" value="GtrA_DPMS_TM"/>
    <property type="match status" value="1"/>
</dbReference>
<dbReference type="GO" id="GO:0000271">
    <property type="term" value="P:polysaccharide biosynthetic process"/>
    <property type="evidence" value="ECO:0007669"/>
    <property type="project" value="InterPro"/>
</dbReference>
<comment type="similarity">
    <text evidence="2">Belongs to the GtrA family.</text>
</comment>
<keyword evidence="9" id="KW-1185">Reference proteome</keyword>
<dbReference type="Proteomes" id="UP000184603">
    <property type="component" value="Unassembled WGS sequence"/>
</dbReference>
<evidence type="ECO:0000256" key="5">
    <source>
        <dbReference type="ARBA" id="ARBA00023136"/>
    </source>
</evidence>
<name>A0A1M7YL00_9BACT</name>
<comment type="subcellular location">
    <subcellularLocation>
        <location evidence="1">Membrane</location>
        <topology evidence="1">Multi-pass membrane protein</topology>
    </subcellularLocation>
</comment>
<gene>
    <name evidence="8" type="ORF">SAMN02745220_05031</name>
</gene>
<dbReference type="PANTHER" id="PTHR38459">
    <property type="entry name" value="PROPHAGE BACTOPRENOL-LINKED GLUCOSE TRANSLOCASE HOMOLOG"/>
    <property type="match status" value="1"/>
</dbReference>
<evidence type="ECO:0000256" key="6">
    <source>
        <dbReference type="SAM" id="Phobius"/>
    </source>
</evidence>
<feature type="transmembrane region" description="Helical" evidence="6">
    <location>
        <begin position="42"/>
        <end position="60"/>
    </location>
</feature>
<dbReference type="InterPro" id="IPR051401">
    <property type="entry name" value="GtrA_CellWall_Glycosyl"/>
</dbReference>
<feature type="transmembrane region" description="Helical" evidence="6">
    <location>
        <begin position="16"/>
        <end position="35"/>
    </location>
</feature>
<dbReference type="GO" id="GO:0005886">
    <property type="term" value="C:plasma membrane"/>
    <property type="evidence" value="ECO:0007669"/>
    <property type="project" value="TreeGrafter"/>
</dbReference>
<evidence type="ECO:0000256" key="3">
    <source>
        <dbReference type="ARBA" id="ARBA00022692"/>
    </source>
</evidence>
<dbReference type="RefSeq" id="WP_159441381.1">
    <property type="nucleotide sequence ID" value="NZ_FRFE01000050.1"/>
</dbReference>
<keyword evidence="3 6" id="KW-0812">Transmembrane</keyword>
<dbReference type="EMBL" id="FRFE01000050">
    <property type="protein sequence ID" value="SHO53262.1"/>
    <property type="molecule type" value="Genomic_DNA"/>
</dbReference>
<keyword evidence="5 6" id="KW-0472">Membrane</keyword>
<accession>A0A1M7YL00</accession>
<dbReference type="STRING" id="1121416.SAMN02745220_05031"/>
<evidence type="ECO:0000256" key="2">
    <source>
        <dbReference type="ARBA" id="ARBA00009399"/>
    </source>
</evidence>